<name>F8L8L1_SIMNZ</name>
<evidence type="ECO:0000313" key="3">
    <source>
        <dbReference type="Proteomes" id="UP000000496"/>
    </source>
</evidence>
<dbReference type="Proteomes" id="UP000000496">
    <property type="component" value="Chromosome gsn.131"/>
</dbReference>
<dbReference type="RefSeq" id="WP_013943613.1">
    <property type="nucleotide sequence ID" value="NC_015713.1"/>
</dbReference>
<sequence>MSIDVVGEGADNFLILAQPTTTETIVDRVKVAASYLMMPFWEAETAFQYCLLSFLPGEYGQEMNKAVEYAKRFFIMLGALLAMLITTPLVVMAHALTGIARTFESRNYRYLTGNAEERASEKPKFMHLNYCGLYGGLPYSCGGTTPANARLEELVGRVRAEDLDLLFLCECNRMLTPALYYSLREDYSHFFVDIGLNTWGIESCQFIAARVPIVSPPSFHPFSEKVEGESRYMNRGFFALETADKWYLYTHLYSGNDENDREMRQKELRAIQTFIEDETGDKPCILLGDLNINRLDKSNDAYQDMLNLGYKDYFPEQHPDAFTGSDRLDHHIKKIAAEAEPEVLDYILINDKGRSLQLQLSVFETYKSRLDQSLSDHKGLIGV</sequence>
<dbReference type="OrthoDB" id="9803914at2"/>
<evidence type="ECO:0000256" key="1">
    <source>
        <dbReference type="SAM" id="Phobius"/>
    </source>
</evidence>
<dbReference type="AlphaFoldDB" id="F8L8L1"/>
<dbReference type="EMBL" id="FR872582">
    <property type="protein sequence ID" value="CCB89146.1"/>
    <property type="molecule type" value="Genomic_DNA"/>
</dbReference>
<organism evidence="2 3">
    <name type="scientific">Simkania negevensis (strain ATCC VR-1471 / DSM 27360 / Z)</name>
    <dbReference type="NCBI Taxonomy" id="331113"/>
    <lineage>
        <taxon>Bacteria</taxon>
        <taxon>Pseudomonadati</taxon>
        <taxon>Chlamydiota</taxon>
        <taxon>Chlamydiia</taxon>
        <taxon>Parachlamydiales</taxon>
        <taxon>Simkaniaceae</taxon>
        <taxon>Simkania</taxon>
    </lineage>
</organism>
<dbReference type="GO" id="GO:0005737">
    <property type="term" value="C:cytoplasm"/>
    <property type="evidence" value="ECO:0007669"/>
    <property type="project" value="TreeGrafter"/>
</dbReference>
<reference evidence="2 3" key="2">
    <citation type="journal article" date="2011" name="Mol. Biol. Evol.">
        <title>Unity in variety--the pan-genome of the Chlamydiae.</title>
        <authorList>
            <person name="Collingro A."/>
            <person name="Tischler P."/>
            <person name="Weinmaier T."/>
            <person name="Penz T."/>
            <person name="Heinz E."/>
            <person name="Brunham R.C."/>
            <person name="Read T.D."/>
            <person name="Bavoil P.M."/>
            <person name="Sachse K."/>
            <person name="Kahane S."/>
            <person name="Friedman M.G."/>
            <person name="Rattei T."/>
            <person name="Myers G.S."/>
            <person name="Horn M."/>
        </authorList>
    </citation>
    <scope>NUCLEOTIDE SEQUENCE [LARGE SCALE GENOMIC DNA]</scope>
    <source>
        <strain evidence="3">ATCC VR-1471 / Z</strain>
    </source>
</reference>
<keyword evidence="1" id="KW-1133">Transmembrane helix</keyword>
<dbReference type="PANTHER" id="PTHR16320:SF1">
    <property type="entry name" value="SPHINGOMYELINASE DDB_G0288017"/>
    <property type="match status" value="1"/>
</dbReference>
<dbReference type="eggNOG" id="COG3568">
    <property type="taxonomic scope" value="Bacteria"/>
</dbReference>
<keyword evidence="1" id="KW-0472">Membrane</keyword>
<keyword evidence="1" id="KW-0812">Transmembrane</keyword>
<reference key="1">
    <citation type="journal article" date="2011" name="Mol. Biol. Evol.">
        <title>Unity in variety -- the pan-genome of the Chlamydiae.</title>
        <authorList>
            <person name="Collingro A."/>
            <person name="Tischler P."/>
            <person name="Weinmaier T."/>
            <person name="Penz T."/>
            <person name="Heinz E."/>
            <person name="Brunham R.C."/>
            <person name="Read T.D."/>
            <person name="Bavoil P.M."/>
            <person name="Sachse K."/>
            <person name="Kahane S."/>
            <person name="Friedman M.G."/>
            <person name="Rattei T."/>
            <person name="Myers G.S.A."/>
            <person name="Horn M."/>
        </authorList>
    </citation>
    <scope>NUCLEOTIDE SEQUENCE</scope>
    <source>
        <strain>Z</strain>
    </source>
</reference>
<evidence type="ECO:0008006" key="4">
    <source>
        <dbReference type="Google" id="ProtNLM"/>
    </source>
</evidence>
<protein>
    <recommendedName>
        <fullName evidence="4">Endonuclease/exonuclease/phosphatase domain-containing protein</fullName>
    </recommendedName>
</protein>
<dbReference type="PANTHER" id="PTHR16320">
    <property type="entry name" value="SPHINGOMYELINASE FAMILY MEMBER"/>
    <property type="match status" value="1"/>
</dbReference>
<proteinExistence type="predicted"/>
<keyword evidence="3" id="KW-1185">Reference proteome</keyword>
<dbReference type="GO" id="GO:0004767">
    <property type="term" value="F:sphingomyelin phosphodiesterase activity"/>
    <property type="evidence" value="ECO:0007669"/>
    <property type="project" value="InterPro"/>
</dbReference>
<dbReference type="SUPFAM" id="SSF56219">
    <property type="entry name" value="DNase I-like"/>
    <property type="match status" value="1"/>
</dbReference>
<dbReference type="STRING" id="331113.SNE_A12690"/>
<dbReference type="KEGG" id="sng:SNE_A12690"/>
<dbReference type="InterPro" id="IPR038772">
    <property type="entry name" value="Sph/SMPD2-like"/>
</dbReference>
<dbReference type="HOGENOM" id="CLU_721401_0_0_0"/>
<accession>F8L8L1</accession>
<gene>
    <name evidence="2" type="ordered locus">SNE_A12690</name>
</gene>
<evidence type="ECO:0000313" key="2">
    <source>
        <dbReference type="EMBL" id="CCB89146.1"/>
    </source>
</evidence>
<feature type="transmembrane region" description="Helical" evidence="1">
    <location>
        <begin position="73"/>
        <end position="96"/>
    </location>
</feature>
<dbReference type="InterPro" id="IPR036691">
    <property type="entry name" value="Endo/exonu/phosph_ase_sf"/>
</dbReference>
<dbReference type="Gene3D" id="3.60.10.10">
    <property type="entry name" value="Endonuclease/exonuclease/phosphatase"/>
    <property type="match status" value="1"/>
</dbReference>